<protein>
    <submittedName>
        <fullName evidence="3">Membrane integrity-associated transporter subunit PqiC</fullName>
    </submittedName>
</protein>
<dbReference type="InterPro" id="IPR005586">
    <property type="entry name" value="ABC_trans_aux"/>
</dbReference>
<organism evidence="3 5">
    <name type="scientific">Marivita cryptomonadis</name>
    <dbReference type="NCBI Taxonomy" id="505252"/>
    <lineage>
        <taxon>Bacteria</taxon>
        <taxon>Pseudomonadati</taxon>
        <taxon>Pseudomonadota</taxon>
        <taxon>Alphaproteobacteria</taxon>
        <taxon>Rhodobacterales</taxon>
        <taxon>Roseobacteraceae</taxon>
        <taxon>Marivita</taxon>
    </lineage>
</organism>
<evidence type="ECO:0000313" key="4">
    <source>
        <dbReference type="EMBL" id="MBM2415587.1"/>
    </source>
</evidence>
<dbReference type="EMBL" id="JAFBXF010000001">
    <property type="protein sequence ID" value="MBM2415587.1"/>
    <property type="molecule type" value="Genomic_DNA"/>
</dbReference>
<dbReference type="GeneID" id="62640007"/>
<name>A0A9Q2RVI9_9RHOB</name>
<feature type="signal peptide" evidence="1">
    <location>
        <begin position="1"/>
        <end position="23"/>
    </location>
</feature>
<accession>A0A9Q2RVI9</accession>
<keyword evidence="1" id="KW-0732">Signal</keyword>
<evidence type="ECO:0000313" key="6">
    <source>
        <dbReference type="Proteomes" id="UP000809440"/>
    </source>
</evidence>
<sequence>MTLWAPLRSIIAAASLAVLSGCAAITAVSDAATPLDVYELRAPGGIAPSGGRVSARDVIVEIPTTSGALATDRIMIRPNALQAQYLPDVRWSEPTPVMIQTLMLRSIEATGAVRYVGRKPLGVSGDFAIVTEVIDFQADVVPGTETANVQIALLVRIVRERDASIIASRRFSAIATAATTETSVVIDAFSTASDQVFDAFAGWVRSTL</sequence>
<evidence type="ECO:0000313" key="3">
    <source>
        <dbReference type="EMBL" id="MBM2410920.1"/>
    </source>
</evidence>
<proteinExistence type="predicted"/>
<feature type="chain" id="PRO_5040150930" evidence="1">
    <location>
        <begin position="24"/>
        <end position="208"/>
    </location>
</feature>
<gene>
    <name evidence="3" type="ORF">JQX41_01275</name>
    <name evidence="4" type="ORF">JQX48_01275</name>
</gene>
<dbReference type="Proteomes" id="UP000809440">
    <property type="component" value="Unassembled WGS sequence"/>
</dbReference>
<dbReference type="SUPFAM" id="SSF159594">
    <property type="entry name" value="XCC0632-like"/>
    <property type="match status" value="1"/>
</dbReference>
<dbReference type="Gene3D" id="3.40.50.10610">
    <property type="entry name" value="ABC-type transport auxiliary lipoprotein component"/>
    <property type="match status" value="1"/>
</dbReference>
<keyword evidence="6" id="KW-1185">Reference proteome</keyword>
<comment type="caution">
    <text evidence="3">The sequence shown here is derived from an EMBL/GenBank/DDBJ whole genome shotgun (WGS) entry which is preliminary data.</text>
</comment>
<feature type="domain" description="ABC-type transport auxiliary lipoprotein component" evidence="2">
    <location>
        <begin position="38"/>
        <end position="199"/>
    </location>
</feature>
<dbReference type="AlphaFoldDB" id="A0A9Q2RVI9"/>
<dbReference type="RefSeq" id="WP_085628285.1">
    <property type="nucleotide sequence ID" value="NZ_JAFBWU010000001.1"/>
</dbReference>
<evidence type="ECO:0000259" key="2">
    <source>
        <dbReference type="Pfam" id="PF03886"/>
    </source>
</evidence>
<dbReference type="OrthoDB" id="9808689at2"/>
<dbReference type="Pfam" id="PF03886">
    <property type="entry name" value="ABC_trans_aux"/>
    <property type="match status" value="1"/>
</dbReference>
<dbReference type="Proteomes" id="UP000755667">
    <property type="component" value="Unassembled WGS sequence"/>
</dbReference>
<dbReference type="EMBL" id="JAFBXE010000001">
    <property type="protein sequence ID" value="MBM2410920.1"/>
    <property type="molecule type" value="Genomic_DNA"/>
</dbReference>
<evidence type="ECO:0000256" key="1">
    <source>
        <dbReference type="SAM" id="SignalP"/>
    </source>
</evidence>
<evidence type="ECO:0000313" key="5">
    <source>
        <dbReference type="Proteomes" id="UP000755667"/>
    </source>
</evidence>
<reference evidence="3 6" key="1">
    <citation type="submission" date="2021-01" db="EMBL/GenBank/DDBJ databases">
        <title>Diatom-associated Roseobacters Show Island Model of Population Structure.</title>
        <authorList>
            <person name="Qu L."/>
            <person name="Feng X."/>
            <person name="Chen Y."/>
            <person name="Li L."/>
            <person name="Wang X."/>
            <person name="Hu Z."/>
            <person name="Wang H."/>
            <person name="Luo H."/>
        </authorList>
    </citation>
    <scope>NUCLEOTIDE SEQUENCE</scope>
    <source>
        <strain evidence="4 6">CC28-63</strain>
        <strain evidence="3">CC28-69</strain>
    </source>
</reference>